<protein>
    <recommendedName>
        <fullName evidence="4">Entericidin EcnA/B family protein</fullName>
    </recommendedName>
</protein>
<dbReference type="PROSITE" id="PS51257">
    <property type="entry name" value="PROKAR_LIPOPROTEIN"/>
    <property type="match status" value="1"/>
</dbReference>
<feature type="chain" id="PRO_5037548567" description="Entericidin EcnA/B family protein" evidence="1">
    <location>
        <begin position="19"/>
        <end position="42"/>
    </location>
</feature>
<sequence length="42" mass="4043">MKKLLVIAALAGALGALAGCNTVDGIGQDISGGANTVSDWLG</sequence>
<comment type="caution">
    <text evidence="2">The sequence shown here is derived from an EMBL/GenBank/DDBJ whole genome shotgun (WGS) entry which is preliminary data.</text>
</comment>
<keyword evidence="3" id="KW-1185">Reference proteome</keyword>
<evidence type="ECO:0000313" key="2">
    <source>
        <dbReference type="EMBL" id="GGO24612.1"/>
    </source>
</evidence>
<evidence type="ECO:0008006" key="4">
    <source>
        <dbReference type="Google" id="ProtNLM"/>
    </source>
</evidence>
<organism evidence="2 3">
    <name type="scientific">Gemmobacter aquaticus</name>
    <dbReference type="NCBI Taxonomy" id="490185"/>
    <lineage>
        <taxon>Bacteria</taxon>
        <taxon>Pseudomonadati</taxon>
        <taxon>Pseudomonadota</taxon>
        <taxon>Alphaproteobacteria</taxon>
        <taxon>Rhodobacterales</taxon>
        <taxon>Paracoccaceae</taxon>
        <taxon>Gemmobacter</taxon>
    </lineage>
</organism>
<proteinExistence type="predicted"/>
<feature type="signal peptide" evidence="1">
    <location>
        <begin position="1"/>
        <end position="18"/>
    </location>
</feature>
<dbReference type="AlphaFoldDB" id="A0A917YGI6"/>
<keyword evidence="1" id="KW-0732">Signal</keyword>
<evidence type="ECO:0000256" key="1">
    <source>
        <dbReference type="SAM" id="SignalP"/>
    </source>
</evidence>
<dbReference type="EMBL" id="BMLP01000001">
    <property type="protein sequence ID" value="GGO24612.1"/>
    <property type="molecule type" value="Genomic_DNA"/>
</dbReference>
<evidence type="ECO:0000313" key="3">
    <source>
        <dbReference type="Proteomes" id="UP000598196"/>
    </source>
</evidence>
<dbReference type="Proteomes" id="UP000598196">
    <property type="component" value="Unassembled WGS sequence"/>
</dbReference>
<gene>
    <name evidence="2" type="ORF">GCM10010991_03240</name>
</gene>
<name>A0A917YGI6_9RHOB</name>
<reference evidence="2 3" key="1">
    <citation type="journal article" date="2014" name="Int. J. Syst. Evol. Microbiol.">
        <title>Complete genome sequence of Corynebacterium casei LMG S-19264T (=DSM 44701T), isolated from a smear-ripened cheese.</title>
        <authorList>
            <consortium name="US DOE Joint Genome Institute (JGI-PGF)"/>
            <person name="Walter F."/>
            <person name="Albersmeier A."/>
            <person name="Kalinowski J."/>
            <person name="Ruckert C."/>
        </authorList>
    </citation>
    <scope>NUCLEOTIDE SEQUENCE [LARGE SCALE GENOMIC DNA]</scope>
    <source>
        <strain evidence="2 3">CGMCC 1.7029</strain>
    </source>
</reference>
<accession>A0A917YGI6</accession>
<dbReference type="RefSeq" id="WP_268236733.1">
    <property type="nucleotide sequence ID" value="NZ_BMLP01000001.1"/>
</dbReference>